<sequence>MIMKRLCNILCALLLLGTMTSCEDWLDVDPKSEVKSDVMFQSVSGFKDALTGIYLLMSDQDLYGREATWGFVDALAQQTDVRGGEASTWYNATRYNYSATTTSSNGIWSKSYNIIANVNFLLENLEKKKEMFSPAMYAVIKGEALGLRAFLHFDLLRLFGWGDLEKRPENLDRLCLPYVSEYSRELQKQLTVGEALEKVVADLQESMELLNDNDPFGLTPKPDDYDLPNEDKFFEDRHKRFNYWAAVCTLTRVYMWMGNKAEALPLAELFVKEGGETSWISSYVIDAYDPADRDLTFTTEHVFALDVTKLFENMQYYMNPKANDPNENTDLLYHAKARASGLFESTDYRLARWYDQTGNEHYDGWAFVKFWEVEKYKYGSTMPLIRKSEMYYIAAECLLATGKDADRLLAIERLNTVREKRGMFGLGNDLTVASVQNEITKEYQREFINEGQLFYYYKRLGFEKIPYATKAATDAVYVVPLPTWDVDLGGMEDYKK</sequence>
<comment type="similarity">
    <text evidence="2">Belongs to the SusD family.</text>
</comment>
<evidence type="ECO:0000256" key="5">
    <source>
        <dbReference type="ARBA" id="ARBA00023237"/>
    </source>
</evidence>
<evidence type="ECO:0000313" key="10">
    <source>
        <dbReference type="Proteomes" id="UP000286063"/>
    </source>
</evidence>
<evidence type="ECO:0000259" key="7">
    <source>
        <dbReference type="Pfam" id="PF07980"/>
    </source>
</evidence>
<evidence type="ECO:0000259" key="8">
    <source>
        <dbReference type="Pfam" id="PF14322"/>
    </source>
</evidence>
<feature type="domain" description="SusD-like N-terminal" evidence="8">
    <location>
        <begin position="24"/>
        <end position="213"/>
    </location>
</feature>
<comment type="caution">
    <text evidence="9">The sequence shown here is derived from an EMBL/GenBank/DDBJ whole genome shotgun (WGS) entry which is preliminary data.</text>
</comment>
<reference evidence="9 10" key="1">
    <citation type="submission" date="2018-08" db="EMBL/GenBank/DDBJ databases">
        <title>A genome reference for cultivated species of the human gut microbiota.</title>
        <authorList>
            <person name="Zou Y."/>
            <person name="Xue W."/>
            <person name="Luo G."/>
        </authorList>
    </citation>
    <scope>NUCLEOTIDE SEQUENCE [LARGE SCALE GENOMIC DNA]</scope>
    <source>
        <strain evidence="9 10">OF02-7</strain>
    </source>
</reference>
<gene>
    <name evidence="9" type="ORF">DXA50_07890</name>
</gene>
<dbReference type="OrthoDB" id="1097931at2"/>
<evidence type="ECO:0000313" key="9">
    <source>
        <dbReference type="EMBL" id="RGY18776.1"/>
    </source>
</evidence>
<dbReference type="Proteomes" id="UP000286063">
    <property type="component" value="Unassembled WGS sequence"/>
</dbReference>
<keyword evidence="3 6" id="KW-0732">Signal</keyword>
<dbReference type="InterPro" id="IPR012944">
    <property type="entry name" value="SusD_RagB_dom"/>
</dbReference>
<keyword evidence="5" id="KW-0998">Cell outer membrane</keyword>
<evidence type="ECO:0000256" key="6">
    <source>
        <dbReference type="SAM" id="SignalP"/>
    </source>
</evidence>
<dbReference type="Gene3D" id="1.25.40.390">
    <property type="match status" value="1"/>
</dbReference>
<keyword evidence="4" id="KW-0472">Membrane</keyword>
<evidence type="ECO:0000256" key="4">
    <source>
        <dbReference type="ARBA" id="ARBA00023136"/>
    </source>
</evidence>
<dbReference type="EMBL" id="QSCR01000010">
    <property type="protein sequence ID" value="RGY18776.1"/>
    <property type="molecule type" value="Genomic_DNA"/>
</dbReference>
<proteinExistence type="inferred from homology"/>
<dbReference type="InterPro" id="IPR011990">
    <property type="entry name" value="TPR-like_helical_dom_sf"/>
</dbReference>
<organism evidence="9 10">
    <name type="scientific">Butyricimonas virosa</name>
    <dbReference type="NCBI Taxonomy" id="544645"/>
    <lineage>
        <taxon>Bacteria</taxon>
        <taxon>Pseudomonadati</taxon>
        <taxon>Bacteroidota</taxon>
        <taxon>Bacteroidia</taxon>
        <taxon>Bacteroidales</taxon>
        <taxon>Odoribacteraceae</taxon>
        <taxon>Butyricimonas</taxon>
    </lineage>
</organism>
<protein>
    <submittedName>
        <fullName evidence="9">RagB/SusD family nutrient uptake outer membrane protein</fullName>
    </submittedName>
</protein>
<name>A0A413IPA7_9BACT</name>
<evidence type="ECO:0000256" key="3">
    <source>
        <dbReference type="ARBA" id="ARBA00022729"/>
    </source>
</evidence>
<accession>A0A413IPA7</accession>
<evidence type="ECO:0000256" key="2">
    <source>
        <dbReference type="ARBA" id="ARBA00006275"/>
    </source>
</evidence>
<dbReference type="Pfam" id="PF07980">
    <property type="entry name" value="SusD_RagB"/>
    <property type="match status" value="1"/>
</dbReference>
<dbReference type="PROSITE" id="PS51257">
    <property type="entry name" value="PROKAR_LIPOPROTEIN"/>
    <property type="match status" value="1"/>
</dbReference>
<dbReference type="InterPro" id="IPR033985">
    <property type="entry name" value="SusD-like_N"/>
</dbReference>
<comment type="subcellular location">
    <subcellularLocation>
        <location evidence="1">Cell outer membrane</location>
    </subcellularLocation>
</comment>
<feature type="signal peptide" evidence="6">
    <location>
        <begin position="1"/>
        <end position="23"/>
    </location>
</feature>
<dbReference type="SUPFAM" id="SSF48452">
    <property type="entry name" value="TPR-like"/>
    <property type="match status" value="1"/>
</dbReference>
<dbReference type="Pfam" id="PF14322">
    <property type="entry name" value="SusD-like_3"/>
    <property type="match status" value="1"/>
</dbReference>
<feature type="domain" description="RagB/SusD" evidence="7">
    <location>
        <begin position="355"/>
        <end position="459"/>
    </location>
</feature>
<evidence type="ECO:0000256" key="1">
    <source>
        <dbReference type="ARBA" id="ARBA00004442"/>
    </source>
</evidence>
<dbReference type="AlphaFoldDB" id="A0A413IPA7"/>
<dbReference type="GO" id="GO:0009279">
    <property type="term" value="C:cell outer membrane"/>
    <property type="evidence" value="ECO:0007669"/>
    <property type="project" value="UniProtKB-SubCell"/>
</dbReference>
<feature type="chain" id="PRO_5019224265" evidence="6">
    <location>
        <begin position="24"/>
        <end position="496"/>
    </location>
</feature>